<dbReference type="InterPro" id="IPR051413">
    <property type="entry name" value="K/Na_HCN_channel"/>
</dbReference>
<dbReference type="CDD" id="cd00038">
    <property type="entry name" value="CAP_ED"/>
    <property type="match status" value="3"/>
</dbReference>
<dbReference type="SUPFAM" id="SSF51206">
    <property type="entry name" value="cAMP-binding domain-like"/>
    <property type="match status" value="3"/>
</dbReference>
<dbReference type="Proteomes" id="UP000695000">
    <property type="component" value="Unplaced"/>
</dbReference>
<feature type="transmembrane region" description="Helical" evidence="1">
    <location>
        <begin position="362"/>
        <end position="380"/>
    </location>
</feature>
<accession>A0ABM1NIJ3</accession>
<protein>
    <submittedName>
        <fullName evidence="4">Uncharacterized protein LOC108569565</fullName>
    </submittedName>
</protein>
<feature type="transmembrane region" description="Helical" evidence="1">
    <location>
        <begin position="713"/>
        <end position="733"/>
    </location>
</feature>
<feature type="transmembrane region" description="Helical" evidence="1">
    <location>
        <begin position="739"/>
        <end position="757"/>
    </location>
</feature>
<gene>
    <name evidence="4" type="primary">LOC108569565</name>
</gene>
<feature type="domain" description="Cyclic nucleotide-binding" evidence="2">
    <location>
        <begin position="1026"/>
        <end position="1125"/>
    </location>
</feature>
<name>A0ABM1NIJ3_NICVS</name>
<organism evidence="3 4">
    <name type="scientific">Nicrophorus vespilloides</name>
    <name type="common">Boreal carrion beetle</name>
    <dbReference type="NCBI Taxonomy" id="110193"/>
    <lineage>
        <taxon>Eukaryota</taxon>
        <taxon>Metazoa</taxon>
        <taxon>Ecdysozoa</taxon>
        <taxon>Arthropoda</taxon>
        <taxon>Hexapoda</taxon>
        <taxon>Insecta</taxon>
        <taxon>Pterygota</taxon>
        <taxon>Neoptera</taxon>
        <taxon>Endopterygota</taxon>
        <taxon>Coleoptera</taxon>
        <taxon>Polyphaga</taxon>
        <taxon>Staphyliniformia</taxon>
        <taxon>Silphidae</taxon>
        <taxon>Nicrophorinae</taxon>
        <taxon>Nicrophorus</taxon>
    </lineage>
</organism>
<evidence type="ECO:0000256" key="1">
    <source>
        <dbReference type="SAM" id="Phobius"/>
    </source>
</evidence>
<keyword evidence="1" id="KW-0812">Transmembrane</keyword>
<feature type="domain" description="Cyclic nucleotide-binding" evidence="2">
    <location>
        <begin position="544"/>
        <end position="652"/>
    </location>
</feature>
<feature type="transmembrane region" description="Helical" evidence="1">
    <location>
        <begin position="790"/>
        <end position="809"/>
    </location>
</feature>
<feature type="domain" description="Cyclic nucleotide-binding" evidence="2">
    <location>
        <begin position="35"/>
        <end position="138"/>
    </location>
</feature>
<evidence type="ECO:0000313" key="4">
    <source>
        <dbReference type="RefSeq" id="XP_017786643.1"/>
    </source>
</evidence>
<dbReference type="SMART" id="SM00100">
    <property type="entry name" value="cNMP"/>
    <property type="match status" value="3"/>
</dbReference>
<dbReference type="InterPro" id="IPR000595">
    <property type="entry name" value="cNMP-bd_dom"/>
</dbReference>
<dbReference type="RefSeq" id="XP_017786643.1">
    <property type="nucleotide sequence ID" value="XM_017931154.1"/>
</dbReference>
<keyword evidence="1" id="KW-0472">Membrane</keyword>
<keyword evidence="3" id="KW-1185">Reference proteome</keyword>
<dbReference type="InterPro" id="IPR014710">
    <property type="entry name" value="RmlC-like_jellyroll"/>
</dbReference>
<reference evidence="4" key="1">
    <citation type="submission" date="2025-08" db="UniProtKB">
        <authorList>
            <consortium name="RefSeq"/>
        </authorList>
    </citation>
    <scope>IDENTIFICATION</scope>
    <source>
        <tissue evidence="4">Whole Larva</tissue>
    </source>
</reference>
<evidence type="ECO:0000259" key="2">
    <source>
        <dbReference type="PROSITE" id="PS50042"/>
    </source>
</evidence>
<feature type="transmembrane region" description="Helical" evidence="1">
    <location>
        <begin position="844"/>
        <end position="865"/>
    </location>
</feature>
<dbReference type="PANTHER" id="PTHR45689:SF5">
    <property type="entry name" value="I[[H]] CHANNEL, ISOFORM E"/>
    <property type="match status" value="1"/>
</dbReference>
<feature type="transmembrane region" description="Helical" evidence="1">
    <location>
        <begin position="410"/>
        <end position="432"/>
    </location>
</feature>
<feature type="transmembrane region" description="Helical" evidence="1">
    <location>
        <begin position="815"/>
        <end position="832"/>
    </location>
</feature>
<dbReference type="GeneID" id="108569565"/>
<evidence type="ECO:0000313" key="3">
    <source>
        <dbReference type="Proteomes" id="UP000695000"/>
    </source>
</evidence>
<dbReference type="PROSITE" id="PS50042">
    <property type="entry name" value="CNMP_BINDING_3"/>
    <property type="match status" value="3"/>
</dbReference>
<proteinExistence type="predicted"/>
<dbReference type="Gene3D" id="2.60.120.10">
    <property type="entry name" value="Jelly Rolls"/>
    <property type="match status" value="3"/>
</dbReference>
<dbReference type="PANTHER" id="PTHR45689">
    <property type="entry name" value="I[[H]] CHANNEL, ISOFORM E"/>
    <property type="match status" value="1"/>
</dbReference>
<dbReference type="InterPro" id="IPR018490">
    <property type="entry name" value="cNMP-bd_dom_sf"/>
</dbReference>
<feature type="transmembrane region" description="Helical" evidence="1">
    <location>
        <begin position="444"/>
        <end position="467"/>
    </location>
</feature>
<keyword evidence="1" id="KW-1133">Transmembrane helix</keyword>
<sequence length="1172" mass="136666">MVSFIQDKDGIDLSKDLKEEINYTRIVKSLKRVQMFQILDDEVLLHISKIVQILGVQINSVIITTGQISPWLHILEKGQCLIYSTIAEKGKTVALTIESGASFPVIESMFRLPSLIYVETATHCQIMYIPIDKLLLVLEVHQLKYLFDPAKYDSIINYINLLDYQINWNSVDADASLIFLNKARIPIILKKKKCPHDFGKISFLRYLMLWKTINPQSKLYIGWEISRCILATIQLVINSYSLTILYEYSNLVFLCNVVLDVAGYIDIYIRLHVQYHNDKQILVTHPLYTAKHYLTTSFIVDLYGVLPYHIFQLHHLFFSDTLLTYYLHIIITRSMQMWRVFGGLNYMMSISKDKLLAVLRTAKIIVIYFISDMFFVNYVVSKVCVFEEHSMNCADYSLFKDTPDKGHDPIYIKSTISYVIVAFFTGTSTFFFKKMNVKQLGDYYFALMAMLSLRIYLMTYYIAILVAGHFSAVANRSQVKNFMDFAKKENVDDDSFTAVVKEYEHRWKQTNGLDFIKELESIQYEIRYKLLDFLFGLHIAAAPLFVGADESLIRLLTMNVNIEYFIRGSMILQMNDVQNKLYIVYRGIVEINIDDSNVLEVLGRGSIFGSFAKRGYTRQTINAKAVTHCELLYIDADVFNRLASRCPIVMNRIKRIRFLNQEYVMGGSSEDGKSDSNKRWMSMFSKRSIYVNWSTKINQYFNQESKWMNKIQYLFYMHYTPLSIVATTVVMVHTKCGNLSVLCLLIINYVIDIPFWIRLCANMTLQYTDKDTGHVIVDPSKIRHRYMHSYSFILDILILFPFEAFIYIFSAEFALIGLIPRIFRVIHFFMYYDTYRSTFNYETHICVFFYIYLNLTYVSFFSGIWSQLSCNDPCCFPERREAEGKDCLLVGWEMLFDGLIFSVNNIASSNLKVDPPDNTLKTIICMFSNFTAPFVVAIMLCSITNLFNACYFNQMLYFRTMDELLVNLKKQDLSPSLLDKTARFFTVMWNCARGENLPRLLQIASPNLREQVLMNIYGNHIQNHYLFADTHNDFIRQVVRTLEKIIYLPGYHIVRQGDNDGCMYIVNSGEVESRFLMKSGEMKTMYVLHTGNSFGEGSGLFNVAHQNTYVCRTIVEVLVLKREKWVFLWKWFPASYEMMLMKAREFQIDGCYQQQESNDKVLDIQMPMSSVM</sequence>
<dbReference type="Pfam" id="PF00027">
    <property type="entry name" value="cNMP_binding"/>
    <property type="match status" value="2"/>
</dbReference>